<dbReference type="InterPro" id="IPR038636">
    <property type="entry name" value="Wzi_sf"/>
</dbReference>
<evidence type="ECO:0000313" key="3">
    <source>
        <dbReference type="Proteomes" id="UP000245962"/>
    </source>
</evidence>
<dbReference type="EMBL" id="QEHR01000003">
    <property type="protein sequence ID" value="PVW15756.1"/>
    <property type="molecule type" value="Genomic_DNA"/>
</dbReference>
<dbReference type="AlphaFoldDB" id="A0A2U0I3R7"/>
<evidence type="ECO:0000256" key="1">
    <source>
        <dbReference type="SAM" id="SignalP"/>
    </source>
</evidence>
<protein>
    <recommendedName>
        <fullName evidence="4">Capsule assembly protein Wzi</fullName>
    </recommendedName>
</protein>
<dbReference type="InterPro" id="IPR026950">
    <property type="entry name" value="Caps_assemb_Wzi"/>
</dbReference>
<proteinExistence type="predicted"/>
<gene>
    <name evidence="2" type="ORF">DDV96_05670</name>
</gene>
<sequence>MNTATTINRRINLKLTGTLIVFALSCSATAQNFEINSFVSASGYLTAEDELPFWMVTNNNGALSPQTDGLFQAATKGTYEFSAANKAKLTAGVGLFIRNGVEDKVQRNELYLQFENSWLKATVGAKNPRDRFQGLSVVNDNFLMSGNARAIPGILLETATPISLFKNLGLEAAMGHYELNDNRDTKGTMLHYKKLYANWQLSNKSNIRLGIEHYAQWGGRSPEFGKQKTAFTDFVKVFLAKNSSEDDNANERGNALGNHLGFYNFEYTYTPAIGSFKLYHQHPFEDGSGTALKNFPDGIWGLYYKPNREAYTGFLKGVVLEYVQTVSQSGRFGRSGRDNYFNNGIYITGWRYDVAIIGFPFFENTPVDQLIENNRVQGIHAALLGGIEKWGWMAKVSITKNLGSYVNPIIPKENRLYAYLKTSYRLSEKGGLSLEVGYDYNDQRQDKIGAGLIYTYSF</sequence>
<dbReference type="RefSeq" id="WP_116693778.1">
    <property type="nucleotide sequence ID" value="NZ_QEHR01000003.1"/>
</dbReference>
<evidence type="ECO:0000313" key="2">
    <source>
        <dbReference type="EMBL" id="PVW15756.1"/>
    </source>
</evidence>
<name>A0A2U0I3R7_9FLAO</name>
<organism evidence="2 3">
    <name type="scientific">Marixanthomonas spongiae</name>
    <dbReference type="NCBI Taxonomy" id="2174845"/>
    <lineage>
        <taxon>Bacteria</taxon>
        <taxon>Pseudomonadati</taxon>
        <taxon>Bacteroidota</taxon>
        <taxon>Flavobacteriia</taxon>
        <taxon>Flavobacteriales</taxon>
        <taxon>Flavobacteriaceae</taxon>
        <taxon>Marixanthomonas</taxon>
    </lineage>
</organism>
<evidence type="ECO:0008006" key="4">
    <source>
        <dbReference type="Google" id="ProtNLM"/>
    </source>
</evidence>
<feature type="signal peptide" evidence="1">
    <location>
        <begin position="1"/>
        <end position="30"/>
    </location>
</feature>
<reference evidence="2 3" key="1">
    <citation type="submission" date="2018-04" db="EMBL/GenBank/DDBJ databases">
        <title>Marixanthomonas spongiae HN-E44 sp. nov., isolated from a marine sponge.</title>
        <authorList>
            <person name="Luo L."/>
            <person name="Zhuang L."/>
        </authorList>
    </citation>
    <scope>NUCLEOTIDE SEQUENCE [LARGE SCALE GENOMIC DNA]</scope>
    <source>
        <strain evidence="2 3">HN-E44</strain>
    </source>
</reference>
<keyword evidence="3" id="KW-1185">Reference proteome</keyword>
<dbReference type="OrthoDB" id="596512at2"/>
<dbReference type="Gene3D" id="2.40.160.130">
    <property type="entry name" value="Capsule assembly protein Wzi"/>
    <property type="match status" value="1"/>
</dbReference>
<comment type="caution">
    <text evidence="2">The sequence shown here is derived from an EMBL/GenBank/DDBJ whole genome shotgun (WGS) entry which is preliminary data.</text>
</comment>
<keyword evidence="1" id="KW-0732">Signal</keyword>
<dbReference type="Proteomes" id="UP000245962">
    <property type="component" value="Unassembled WGS sequence"/>
</dbReference>
<dbReference type="Pfam" id="PF14052">
    <property type="entry name" value="Caps_assemb_Wzi"/>
    <property type="match status" value="1"/>
</dbReference>
<accession>A0A2U0I3R7</accession>
<feature type="chain" id="PRO_5015644930" description="Capsule assembly protein Wzi" evidence="1">
    <location>
        <begin position="31"/>
        <end position="458"/>
    </location>
</feature>